<evidence type="ECO:0000256" key="1">
    <source>
        <dbReference type="SAM" id="MobiDB-lite"/>
    </source>
</evidence>
<dbReference type="AlphaFoldDB" id="A0A1I7MUL6"/>
<reference evidence="3" key="1">
    <citation type="submission" date="2016-10" db="EMBL/GenBank/DDBJ databases">
        <authorList>
            <person name="Varghese N."/>
            <person name="Submissions S."/>
        </authorList>
    </citation>
    <scope>NUCLEOTIDE SEQUENCE [LARGE SCALE GENOMIC DNA]</scope>
    <source>
        <strain evidence="3">DSM 1565</strain>
    </source>
</reference>
<keyword evidence="3" id="KW-1185">Reference proteome</keyword>
<dbReference type="Proteomes" id="UP000199423">
    <property type="component" value="Unassembled WGS sequence"/>
</dbReference>
<proteinExistence type="predicted"/>
<sequence>MGAQVIPTAGLSFELCGDEPRYGRLTMNWSGRALFFALALFLDQSRLRAEGVTIESVNPSQSIKVQVDKATIRDVLQALHDKYSVEVAANGDVGSDDLISVTFQGSLPEILGRLLRNQNYMIVRSKKNVTGVEKILIAFSDPSKGQKSVTPRRTLPVPPEIP</sequence>
<organism evidence="2 3">
    <name type="scientific">Hyphomicrobium facile</name>
    <dbReference type="NCBI Taxonomy" id="51670"/>
    <lineage>
        <taxon>Bacteria</taxon>
        <taxon>Pseudomonadati</taxon>
        <taxon>Pseudomonadota</taxon>
        <taxon>Alphaproteobacteria</taxon>
        <taxon>Hyphomicrobiales</taxon>
        <taxon>Hyphomicrobiaceae</taxon>
        <taxon>Hyphomicrobium</taxon>
    </lineage>
</organism>
<gene>
    <name evidence="2" type="ORF">SAMN04488557_0325</name>
</gene>
<name>A0A1I7MUL6_9HYPH</name>
<evidence type="ECO:0000313" key="3">
    <source>
        <dbReference type="Proteomes" id="UP000199423"/>
    </source>
</evidence>
<evidence type="ECO:0000313" key="2">
    <source>
        <dbReference type="EMBL" id="SFV26099.1"/>
    </source>
</evidence>
<accession>A0A1I7MUL6</accession>
<protein>
    <submittedName>
        <fullName evidence="2">Uncharacterized protein</fullName>
    </submittedName>
</protein>
<feature type="region of interest" description="Disordered" evidence="1">
    <location>
        <begin position="143"/>
        <end position="162"/>
    </location>
</feature>
<dbReference type="EMBL" id="FPCH01000001">
    <property type="protein sequence ID" value="SFV26099.1"/>
    <property type="molecule type" value="Genomic_DNA"/>
</dbReference>